<sequence precursor="true">MKKLHINTLSYSLNKLKKSPLRMFAILAVSVGFLIFSTSAFMTYQNGNRVAMLSDVTFTKGEKISYLVHYGFINAGEAVVKVDNNFHNVNGNSCYKVDVEGKTVGMFALATDVDDKWSSYIDRQKHIPRKFYRKIKENKYRKEETIMFDHTGKQANVKYKKRDDKTWTKKEYPIPTNVQDMISGYYFLRRVDYEKLTKNEIIRMDAFFEDSVYDFKVRYIGKETIKTKIGKKETFVMTPIMPENGLFSGKESIKIWMSADEDRIPLKIRADMFIGGIEVDVTEYDK</sequence>
<dbReference type="Pfam" id="PF11306">
    <property type="entry name" value="DUF3108"/>
    <property type="match status" value="1"/>
</dbReference>
<name>I4ANX4_BERLS</name>
<evidence type="ECO:0000256" key="1">
    <source>
        <dbReference type="SAM" id="Phobius"/>
    </source>
</evidence>
<dbReference type="InterPro" id="IPR021457">
    <property type="entry name" value="DUF3108"/>
</dbReference>
<reference evidence="3" key="1">
    <citation type="submission" date="2012-06" db="EMBL/GenBank/DDBJ databases">
        <title>The complete genome of Flexibacter litoralis DSM 6794.</title>
        <authorList>
            <person name="Lucas S."/>
            <person name="Copeland A."/>
            <person name="Lapidus A."/>
            <person name="Glavina del Rio T."/>
            <person name="Dalin E."/>
            <person name="Tice H."/>
            <person name="Bruce D."/>
            <person name="Goodwin L."/>
            <person name="Pitluck S."/>
            <person name="Peters L."/>
            <person name="Ovchinnikova G."/>
            <person name="Lu M."/>
            <person name="Kyrpides N."/>
            <person name="Mavromatis K."/>
            <person name="Ivanova N."/>
            <person name="Brettin T."/>
            <person name="Detter J.C."/>
            <person name="Han C."/>
            <person name="Larimer F."/>
            <person name="Land M."/>
            <person name="Hauser L."/>
            <person name="Markowitz V."/>
            <person name="Cheng J.-F."/>
            <person name="Hugenholtz P."/>
            <person name="Woyke T."/>
            <person name="Wu D."/>
            <person name="Spring S."/>
            <person name="Lang E."/>
            <person name="Kopitz M."/>
            <person name="Brambilla E."/>
            <person name="Klenk H.-P."/>
            <person name="Eisen J.A."/>
        </authorList>
    </citation>
    <scope>NUCLEOTIDE SEQUENCE [LARGE SCALE GENOMIC DNA]</scope>
    <source>
        <strain evidence="3">ATCC 23117 / DSM 6794 / NBRC 15988 / NCIMB 1366 / Sio-4</strain>
    </source>
</reference>
<proteinExistence type="predicted"/>
<dbReference type="Proteomes" id="UP000006054">
    <property type="component" value="Chromosome"/>
</dbReference>
<dbReference type="AlphaFoldDB" id="I4ANX4"/>
<gene>
    <name evidence="2" type="ordered locus">Fleli_3330</name>
</gene>
<evidence type="ECO:0000313" key="3">
    <source>
        <dbReference type="Proteomes" id="UP000006054"/>
    </source>
</evidence>
<dbReference type="STRING" id="880071.Fleli_3330"/>
<keyword evidence="1" id="KW-1133">Transmembrane helix</keyword>
<keyword evidence="3" id="KW-1185">Reference proteome</keyword>
<evidence type="ECO:0000313" key="2">
    <source>
        <dbReference type="EMBL" id="AFM05659.1"/>
    </source>
</evidence>
<keyword evidence="1" id="KW-0472">Membrane</keyword>
<evidence type="ECO:0008006" key="4">
    <source>
        <dbReference type="Google" id="ProtNLM"/>
    </source>
</evidence>
<protein>
    <recommendedName>
        <fullName evidence="4">DUF3108 domain-containing protein</fullName>
    </recommendedName>
</protein>
<keyword evidence="1" id="KW-0812">Transmembrane</keyword>
<dbReference type="RefSeq" id="WP_014799087.1">
    <property type="nucleotide sequence ID" value="NC_018018.1"/>
</dbReference>
<dbReference type="eggNOG" id="COG3170">
    <property type="taxonomic scope" value="Bacteria"/>
</dbReference>
<dbReference type="OrthoDB" id="9808473at2"/>
<dbReference type="HOGENOM" id="CLU_073797_0_0_10"/>
<accession>I4ANX4</accession>
<dbReference type="KEGG" id="fli:Fleli_3330"/>
<feature type="transmembrane region" description="Helical" evidence="1">
    <location>
        <begin position="21"/>
        <end position="44"/>
    </location>
</feature>
<organism evidence="2 3">
    <name type="scientific">Bernardetia litoralis (strain ATCC 23117 / DSM 6794 / NBRC 15988 / NCIMB 1366 / Fx l1 / Sio-4)</name>
    <name type="common">Flexibacter litoralis</name>
    <dbReference type="NCBI Taxonomy" id="880071"/>
    <lineage>
        <taxon>Bacteria</taxon>
        <taxon>Pseudomonadati</taxon>
        <taxon>Bacteroidota</taxon>
        <taxon>Cytophagia</taxon>
        <taxon>Cytophagales</taxon>
        <taxon>Bernardetiaceae</taxon>
        <taxon>Bernardetia</taxon>
    </lineage>
</organism>
<dbReference type="EMBL" id="CP003345">
    <property type="protein sequence ID" value="AFM05659.1"/>
    <property type="molecule type" value="Genomic_DNA"/>
</dbReference>